<protein>
    <submittedName>
        <fullName evidence="2">Unplaced genomic scaffold scaffold_383, whole genome shotgun sequence</fullName>
    </submittedName>
</protein>
<accession>A0A0C9YFA1</accession>
<sequence>MSNPQERKVHFYNEVEILTIDQSSQSSGSVHEAKDPGPSPSATTSHHTKQGRSSQPGGHRDAAVSDDDQMDWMEDFQADDGQIPPPYVPEADIDAPENDDDLDQIPPPPPSATIISARSDADDKIAGGKLTGSVREDIGADVVVLEELDEEQDPPPVPASPNDNLDVLEQLVVEQDPLPVPASPGSSTARSAHERIPSQPRSPPAQESFDTLSLAQVTNLAEDQRDMDSKTDFARAERRQMRGKFFDLYETFFEPVPSRTVRMEMEHEGLVNPGADEEVFRVIYEMKLRCRHTRLHYEFGHDAHLDQHILEAMRRIAYDLKYSAKRRIDLIKEARKAIHLLDAMEASEDPYKALGFRRYCGKEENLAWKSLAEMVTIYLSCRIEAATVHLLSMPRIADWPKHWFNNLFLDMWYLTDLLPSTITQSSHAPPLLACYHSFLHGGWMEDTFREELLCIPVGEFRMIDHIANLIPLWTPHGIRRHDGFTSAWWFGSNETYQWHAADGNLGAMAAEACAFFKVFRIP</sequence>
<reference evidence="3" key="2">
    <citation type="submission" date="2015-01" db="EMBL/GenBank/DDBJ databases">
        <title>Evolutionary Origins and Diversification of the Mycorrhizal Mutualists.</title>
        <authorList>
            <consortium name="DOE Joint Genome Institute"/>
            <consortium name="Mycorrhizal Genomics Consortium"/>
            <person name="Kohler A."/>
            <person name="Kuo A."/>
            <person name="Nagy L.G."/>
            <person name="Floudas D."/>
            <person name="Copeland A."/>
            <person name="Barry K.W."/>
            <person name="Cichocki N."/>
            <person name="Veneault-Fourrey C."/>
            <person name="LaButti K."/>
            <person name="Lindquist E.A."/>
            <person name="Lipzen A."/>
            <person name="Lundell T."/>
            <person name="Morin E."/>
            <person name="Murat C."/>
            <person name="Riley R."/>
            <person name="Ohm R."/>
            <person name="Sun H."/>
            <person name="Tunlid A."/>
            <person name="Henrissat B."/>
            <person name="Grigoriev I.V."/>
            <person name="Hibbett D.S."/>
            <person name="Martin F."/>
        </authorList>
    </citation>
    <scope>NUCLEOTIDE SEQUENCE [LARGE SCALE GENOMIC DNA]</scope>
    <source>
        <strain evidence="3">441</strain>
    </source>
</reference>
<gene>
    <name evidence="2" type="ORF">PISMIDRAFT_18632</name>
</gene>
<evidence type="ECO:0000313" key="3">
    <source>
        <dbReference type="Proteomes" id="UP000054018"/>
    </source>
</evidence>
<name>A0A0C9YFA1_9AGAM</name>
<feature type="region of interest" description="Disordered" evidence="1">
    <location>
        <begin position="19"/>
        <end position="120"/>
    </location>
</feature>
<feature type="region of interest" description="Disordered" evidence="1">
    <location>
        <begin position="177"/>
        <end position="209"/>
    </location>
</feature>
<proteinExistence type="predicted"/>
<evidence type="ECO:0000256" key="1">
    <source>
        <dbReference type="SAM" id="MobiDB-lite"/>
    </source>
</evidence>
<dbReference type="HOGENOM" id="CLU_039651_0_0_1"/>
<keyword evidence="3" id="KW-1185">Reference proteome</keyword>
<evidence type="ECO:0000313" key="2">
    <source>
        <dbReference type="EMBL" id="KIK12599.1"/>
    </source>
</evidence>
<feature type="compositionally biased region" description="Polar residues" evidence="1">
    <location>
        <begin position="40"/>
        <end position="56"/>
    </location>
</feature>
<dbReference type="EMBL" id="KN834067">
    <property type="protein sequence ID" value="KIK12599.1"/>
    <property type="molecule type" value="Genomic_DNA"/>
</dbReference>
<organism evidence="2 3">
    <name type="scientific">Pisolithus microcarpus 441</name>
    <dbReference type="NCBI Taxonomy" id="765257"/>
    <lineage>
        <taxon>Eukaryota</taxon>
        <taxon>Fungi</taxon>
        <taxon>Dikarya</taxon>
        <taxon>Basidiomycota</taxon>
        <taxon>Agaricomycotina</taxon>
        <taxon>Agaricomycetes</taxon>
        <taxon>Agaricomycetidae</taxon>
        <taxon>Boletales</taxon>
        <taxon>Sclerodermatineae</taxon>
        <taxon>Pisolithaceae</taxon>
        <taxon>Pisolithus</taxon>
    </lineage>
</organism>
<feature type="compositionally biased region" description="Acidic residues" evidence="1">
    <location>
        <begin position="64"/>
        <end position="78"/>
    </location>
</feature>
<feature type="compositionally biased region" description="Acidic residues" evidence="1">
    <location>
        <begin position="91"/>
        <end position="103"/>
    </location>
</feature>
<dbReference type="OrthoDB" id="2621152at2759"/>
<dbReference type="AlphaFoldDB" id="A0A0C9YFA1"/>
<feature type="compositionally biased region" description="Polar residues" evidence="1">
    <location>
        <begin position="20"/>
        <end position="29"/>
    </location>
</feature>
<dbReference type="STRING" id="765257.A0A0C9YFA1"/>
<dbReference type="Proteomes" id="UP000054018">
    <property type="component" value="Unassembled WGS sequence"/>
</dbReference>
<reference evidence="2 3" key="1">
    <citation type="submission" date="2014-04" db="EMBL/GenBank/DDBJ databases">
        <authorList>
            <consortium name="DOE Joint Genome Institute"/>
            <person name="Kuo A."/>
            <person name="Kohler A."/>
            <person name="Costa M.D."/>
            <person name="Nagy L.G."/>
            <person name="Floudas D."/>
            <person name="Copeland A."/>
            <person name="Barry K.W."/>
            <person name="Cichocki N."/>
            <person name="Veneault-Fourrey C."/>
            <person name="LaButti K."/>
            <person name="Lindquist E.A."/>
            <person name="Lipzen A."/>
            <person name="Lundell T."/>
            <person name="Morin E."/>
            <person name="Murat C."/>
            <person name="Sun H."/>
            <person name="Tunlid A."/>
            <person name="Henrissat B."/>
            <person name="Grigoriev I.V."/>
            <person name="Hibbett D.S."/>
            <person name="Martin F."/>
            <person name="Nordberg H.P."/>
            <person name="Cantor M.N."/>
            <person name="Hua S.X."/>
        </authorList>
    </citation>
    <scope>NUCLEOTIDE SEQUENCE [LARGE SCALE GENOMIC DNA]</scope>
    <source>
        <strain evidence="2 3">441</strain>
    </source>
</reference>